<reference evidence="1" key="1">
    <citation type="submission" date="2019-08" db="EMBL/GenBank/DDBJ databases">
        <authorList>
            <person name="Kucharzyk K."/>
            <person name="Murdoch R.W."/>
            <person name="Higgins S."/>
            <person name="Loffler F."/>
        </authorList>
    </citation>
    <scope>NUCLEOTIDE SEQUENCE</scope>
</reference>
<comment type="caution">
    <text evidence="1">The sequence shown here is derived from an EMBL/GenBank/DDBJ whole genome shotgun (WGS) entry which is preliminary data.</text>
</comment>
<sequence>MRFDGKDWADDAGFFQFCIIRADLVKKVHAGLLEPTDVIGVVDDLHLICFVILGDVDIGVQFIFQKKVPPCDKILPIRKSCPGMRQSFFLLKQC</sequence>
<accession>A0A645CMJ4</accession>
<proteinExistence type="predicted"/>
<dbReference type="AlphaFoldDB" id="A0A645CMJ4"/>
<name>A0A645CMJ4_9ZZZZ</name>
<organism evidence="1">
    <name type="scientific">bioreactor metagenome</name>
    <dbReference type="NCBI Taxonomy" id="1076179"/>
    <lineage>
        <taxon>unclassified sequences</taxon>
        <taxon>metagenomes</taxon>
        <taxon>ecological metagenomes</taxon>
    </lineage>
</organism>
<protein>
    <submittedName>
        <fullName evidence="1">Uncharacterized protein</fullName>
    </submittedName>
</protein>
<evidence type="ECO:0000313" key="1">
    <source>
        <dbReference type="EMBL" id="MPM78125.1"/>
    </source>
</evidence>
<dbReference type="EMBL" id="VSSQ01028412">
    <property type="protein sequence ID" value="MPM78125.1"/>
    <property type="molecule type" value="Genomic_DNA"/>
</dbReference>
<gene>
    <name evidence="1" type="ORF">SDC9_125136</name>
</gene>